<dbReference type="EMBL" id="RBKS01000001">
    <property type="protein sequence ID" value="RKR73766.1"/>
    <property type="molecule type" value="Genomic_DNA"/>
</dbReference>
<dbReference type="AlphaFoldDB" id="A0A495IFD9"/>
<reference evidence="2 3" key="1">
    <citation type="submission" date="2018-10" db="EMBL/GenBank/DDBJ databases">
        <title>Sequencing the genomes of 1000 actinobacteria strains.</title>
        <authorList>
            <person name="Klenk H.-P."/>
        </authorList>
    </citation>
    <scope>NUCLEOTIDE SEQUENCE [LARGE SCALE GENOMIC DNA]</scope>
    <source>
        <strain evidence="2 3">DSM 17894</strain>
    </source>
</reference>
<comment type="caution">
    <text evidence="2">The sequence shown here is derived from an EMBL/GenBank/DDBJ whole genome shotgun (WGS) entry which is preliminary data.</text>
</comment>
<dbReference type="Proteomes" id="UP000280008">
    <property type="component" value="Unassembled WGS sequence"/>
</dbReference>
<name>A0A495IFD9_9MICO</name>
<sequence>MSHAADPRQSRPFDERGLHGLELVGSWIVRAWRRVWPTTWIWFGRALIAAMLVTIGLCRATGTTFDSLDAHGGDGTPLSQSAMGISLVLGILSWYVVLPTAWLSMTRREGDLMVGRTVLGRRAVDLSTARVLRFAIEGRGGKSHFVALFGRPHGFLLVTTNTMGDNDYAIETDLLGVARVPGWRAAARRIAVSFACLIAFLAFSALVILVCWLAALGG</sequence>
<feature type="transmembrane region" description="Helical" evidence="1">
    <location>
        <begin position="40"/>
        <end position="62"/>
    </location>
</feature>
<dbReference type="OrthoDB" id="5405318at2"/>
<feature type="transmembrane region" description="Helical" evidence="1">
    <location>
        <begin position="82"/>
        <end position="103"/>
    </location>
</feature>
<evidence type="ECO:0000313" key="2">
    <source>
        <dbReference type="EMBL" id="RKR73766.1"/>
    </source>
</evidence>
<protein>
    <submittedName>
        <fullName evidence="2">Uncharacterized protein</fullName>
    </submittedName>
</protein>
<keyword evidence="3" id="KW-1185">Reference proteome</keyword>
<feature type="transmembrane region" description="Helical" evidence="1">
    <location>
        <begin position="190"/>
        <end position="215"/>
    </location>
</feature>
<keyword evidence="1" id="KW-1133">Transmembrane helix</keyword>
<organism evidence="2 3">
    <name type="scientific">Frondihabitans australicus</name>
    <dbReference type="NCBI Taxonomy" id="386892"/>
    <lineage>
        <taxon>Bacteria</taxon>
        <taxon>Bacillati</taxon>
        <taxon>Actinomycetota</taxon>
        <taxon>Actinomycetes</taxon>
        <taxon>Micrococcales</taxon>
        <taxon>Microbacteriaceae</taxon>
        <taxon>Frondihabitans</taxon>
    </lineage>
</organism>
<evidence type="ECO:0000256" key="1">
    <source>
        <dbReference type="SAM" id="Phobius"/>
    </source>
</evidence>
<gene>
    <name evidence="2" type="ORF">C8E83_0862</name>
</gene>
<keyword evidence="1" id="KW-0812">Transmembrane</keyword>
<keyword evidence="1" id="KW-0472">Membrane</keyword>
<evidence type="ECO:0000313" key="3">
    <source>
        <dbReference type="Proteomes" id="UP000280008"/>
    </source>
</evidence>
<proteinExistence type="predicted"/>
<dbReference type="RefSeq" id="WP_121368595.1">
    <property type="nucleotide sequence ID" value="NZ_RBKS01000001.1"/>
</dbReference>
<accession>A0A495IFD9</accession>